<comment type="subunit">
    <text evidence="4">Interacts with the flavoprotein subunit within the SDH catalytic dimer.</text>
</comment>
<dbReference type="PANTHER" id="PTHR12469">
    <property type="entry name" value="PROTEIN EMI5 HOMOLOG, MITOCHONDRIAL"/>
    <property type="match status" value="1"/>
</dbReference>
<evidence type="ECO:0000313" key="6">
    <source>
        <dbReference type="EMBL" id="CCU77233.1"/>
    </source>
</evidence>
<evidence type="ECO:0000256" key="3">
    <source>
        <dbReference type="ARBA" id="ARBA00023186"/>
    </source>
</evidence>
<dbReference type="HOGENOM" id="CLU_082824_1_0_1"/>
<dbReference type="GO" id="GO:0006121">
    <property type="term" value="P:mitochondrial electron transport, succinate to ubiquinone"/>
    <property type="evidence" value="ECO:0007669"/>
    <property type="project" value="UniProtKB-UniRule"/>
</dbReference>
<dbReference type="InterPro" id="IPR005631">
    <property type="entry name" value="SDH"/>
</dbReference>
<keyword evidence="3 4" id="KW-0143">Chaperone</keyword>
<dbReference type="InterPro" id="IPR028882">
    <property type="entry name" value="SDHAF2"/>
</dbReference>
<dbReference type="SUPFAM" id="SSF109910">
    <property type="entry name" value="YgfY-like"/>
    <property type="match status" value="1"/>
</dbReference>
<sequence>MATMRRFFLSVQPSLTTARSLSFTYARTASTSSRATVPHQDLGVGEITGAEFKIEPLRRDGEDLNTIRARLQYQCRKRGTLESDLLMSTFAEAQLRHMTKEQLVQLDLFLDENDWDIYYWATQETPLDTQEATKSENESILSSSKSQDKVQEATDGISEEKQSQLESNTDAWRNGEPRSGEWPQTVGTFKPEYRPIPARWRNSEILTLLRTHVRSRSAGGTQENSNNSETKTGGALLLICVWISLHCHMRLINTRLFLGFLLVNVEITVVKNVSIMDIIICYITNSPIVL</sequence>
<dbReference type="OrthoDB" id="284292at2759"/>
<dbReference type="GO" id="GO:0005759">
    <property type="term" value="C:mitochondrial matrix"/>
    <property type="evidence" value="ECO:0007669"/>
    <property type="project" value="UniProtKB-SubCell"/>
</dbReference>
<gene>
    <name evidence="6" type="ORF">BGHDH14_bgh03252</name>
</gene>
<comment type="similarity">
    <text evidence="4">Belongs to the SDHAF2 family.</text>
</comment>
<comment type="function">
    <text evidence="4">Plays an essential role in the assembly of succinate dehydrogenase (SDH), an enzyme complex (also referred to as respiratory complex II) that is a component of both the tricarboxylic acid (TCA) cycle and the mitochondrial electron transport chain, and which couples the oxidation of succinate to fumarate with the reduction of ubiquinone (coenzyme Q) to ubiquinol. Required for flavinylation (covalent attachment of FAD) of the flavoprotein subunit of the SDH catalytic dimer.</text>
</comment>
<dbReference type="Proteomes" id="UP000015441">
    <property type="component" value="Unassembled WGS sequence"/>
</dbReference>
<comment type="caution">
    <text evidence="6">The sequence shown here is derived from an EMBL/GenBank/DDBJ whole genome shotgun (WGS) entry which is preliminary data.</text>
</comment>
<dbReference type="HAMAP" id="MF_03057">
    <property type="entry name" value="SDHAF2"/>
    <property type="match status" value="1"/>
</dbReference>
<evidence type="ECO:0000256" key="2">
    <source>
        <dbReference type="ARBA" id="ARBA00023128"/>
    </source>
</evidence>
<dbReference type="PANTHER" id="PTHR12469:SF2">
    <property type="entry name" value="SUCCINATE DEHYDROGENASE ASSEMBLY FACTOR 2, MITOCHONDRIAL"/>
    <property type="match status" value="1"/>
</dbReference>
<dbReference type="InParanoid" id="N1JHH1"/>
<feature type="region of interest" description="Disordered" evidence="5">
    <location>
        <begin position="128"/>
        <end position="187"/>
    </location>
</feature>
<reference evidence="6 7" key="1">
    <citation type="journal article" date="2010" name="Science">
        <title>Genome expansion and gene loss in powdery mildew fungi reveal tradeoffs in extreme parasitism.</title>
        <authorList>
            <person name="Spanu P.D."/>
            <person name="Abbott J.C."/>
            <person name="Amselem J."/>
            <person name="Burgis T.A."/>
            <person name="Soanes D.M."/>
            <person name="Stueber K."/>
            <person name="Ver Loren van Themaat E."/>
            <person name="Brown J.K.M."/>
            <person name="Butcher S.A."/>
            <person name="Gurr S.J."/>
            <person name="Lebrun M.-H."/>
            <person name="Ridout C.J."/>
            <person name="Schulze-Lefert P."/>
            <person name="Talbot N.J."/>
            <person name="Ahmadinejad N."/>
            <person name="Ametz C."/>
            <person name="Barton G.R."/>
            <person name="Benjdia M."/>
            <person name="Bidzinski P."/>
            <person name="Bindschedler L.V."/>
            <person name="Both M."/>
            <person name="Brewer M.T."/>
            <person name="Cadle-Davidson L."/>
            <person name="Cadle-Davidson M.M."/>
            <person name="Collemare J."/>
            <person name="Cramer R."/>
            <person name="Frenkel O."/>
            <person name="Godfrey D."/>
            <person name="Harriman J."/>
            <person name="Hoede C."/>
            <person name="King B.C."/>
            <person name="Klages S."/>
            <person name="Kleemann J."/>
            <person name="Knoll D."/>
            <person name="Koti P.S."/>
            <person name="Kreplak J."/>
            <person name="Lopez-Ruiz F.J."/>
            <person name="Lu X."/>
            <person name="Maekawa T."/>
            <person name="Mahanil S."/>
            <person name="Micali C."/>
            <person name="Milgroom M.G."/>
            <person name="Montana G."/>
            <person name="Noir S."/>
            <person name="O'Connell R.J."/>
            <person name="Oberhaensli S."/>
            <person name="Parlange F."/>
            <person name="Pedersen C."/>
            <person name="Quesneville H."/>
            <person name="Reinhardt R."/>
            <person name="Rott M."/>
            <person name="Sacristan S."/>
            <person name="Schmidt S.M."/>
            <person name="Schoen M."/>
            <person name="Skamnioti P."/>
            <person name="Sommer H."/>
            <person name="Stephens A."/>
            <person name="Takahara H."/>
            <person name="Thordal-Christensen H."/>
            <person name="Vigouroux M."/>
            <person name="Wessling R."/>
            <person name="Wicker T."/>
            <person name="Panstruga R."/>
        </authorList>
    </citation>
    <scope>NUCLEOTIDE SEQUENCE [LARGE SCALE GENOMIC DNA]</scope>
    <source>
        <strain evidence="6">DH14</strain>
    </source>
</reference>
<dbReference type="Gene3D" id="1.10.150.250">
    <property type="entry name" value="Flavinator of succinate dehydrogenase"/>
    <property type="match status" value="1"/>
</dbReference>
<dbReference type="GO" id="GO:0006099">
    <property type="term" value="P:tricarboxylic acid cycle"/>
    <property type="evidence" value="ECO:0007669"/>
    <property type="project" value="TreeGrafter"/>
</dbReference>
<dbReference type="EMBL" id="CAUH01003455">
    <property type="protein sequence ID" value="CCU77233.1"/>
    <property type="molecule type" value="Genomic_DNA"/>
</dbReference>
<feature type="compositionally biased region" description="Basic and acidic residues" evidence="5">
    <location>
        <begin position="146"/>
        <end position="163"/>
    </location>
</feature>
<evidence type="ECO:0000313" key="7">
    <source>
        <dbReference type="Proteomes" id="UP000015441"/>
    </source>
</evidence>
<dbReference type="GO" id="GO:0034553">
    <property type="term" value="P:mitochondrial respiratory chain complex II assembly"/>
    <property type="evidence" value="ECO:0007669"/>
    <property type="project" value="TreeGrafter"/>
</dbReference>
<dbReference type="Pfam" id="PF03937">
    <property type="entry name" value="Sdh5"/>
    <property type="match status" value="1"/>
</dbReference>
<evidence type="ECO:0000256" key="4">
    <source>
        <dbReference type="HAMAP-Rule" id="MF_03057"/>
    </source>
</evidence>
<organism evidence="6 7">
    <name type="scientific">Blumeria graminis f. sp. hordei (strain DH14)</name>
    <name type="common">Barley powdery mildew</name>
    <name type="synonym">Oidium monilioides f. sp. hordei</name>
    <dbReference type="NCBI Taxonomy" id="546991"/>
    <lineage>
        <taxon>Eukaryota</taxon>
        <taxon>Fungi</taxon>
        <taxon>Dikarya</taxon>
        <taxon>Ascomycota</taxon>
        <taxon>Pezizomycotina</taxon>
        <taxon>Leotiomycetes</taxon>
        <taxon>Erysiphales</taxon>
        <taxon>Erysiphaceae</taxon>
        <taxon>Blumeria</taxon>
        <taxon>Blumeria hordei</taxon>
    </lineage>
</organism>
<dbReference type="eggNOG" id="KOG3326">
    <property type="taxonomic scope" value="Eukaryota"/>
</dbReference>
<dbReference type="FunFam" id="1.10.150.250:FF:000002">
    <property type="entry name" value="Succinate dehydrogenase assembly factor 2, mitochondrial"/>
    <property type="match status" value="1"/>
</dbReference>
<dbReference type="AlphaFoldDB" id="N1JHH1"/>
<keyword evidence="2 4" id="KW-0496">Mitochondrion</keyword>
<proteinExistence type="inferred from homology"/>
<evidence type="ECO:0000256" key="5">
    <source>
        <dbReference type="SAM" id="MobiDB-lite"/>
    </source>
</evidence>
<protein>
    <recommendedName>
        <fullName evidence="4">Succinate dehydrogenase assembly factor 2, mitochondrial</fullName>
        <shortName evidence="4">SDH assembly factor 2</shortName>
        <shortName evidence="4">SDHAF2</shortName>
    </recommendedName>
</protein>
<dbReference type="STRING" id="546991.N1JHH1"/>
<name>N1JHH1_BLUG1</name>
<accession>N1JHH1</accession>
<evidence type="ECO:0000256" key="1">
    <source>
        <dbReference type="ARBA" id="ARBA00004305"/>
    </source>
</evidence>
<dbReference type="InterPro" id="IPR036714">
    <property type="entry name" value="SDH_sf"/>
</dbReference>
<keyword evidence="7" id="KW-1185">Reference proteome</keyword>
<comment type="subcellular location">
    <subcellularLocation>
        <location evidence="1 4">Mitochondrion matrix</location>
    </subcellularLocation>
</comment>